<protein>
    <submittedName>
        <fullName evidence="2">Uncharacterized protein</fullName>
    </submittedName>
</protein>
<name>A0A6J5S9G4_9CAUD</name>
<dbReference type="EMBL" id="LR797504">
    <property type="protein sequence ID" value="CAB4221670.1"/>
    <property type="molecule type" value="Genomic_DNA"/>
</dbReference>
<evidence type="ECO:0000313" key="2">
    <source>
        <dbReference type="EMBL" id="CAB4205515.1"/>
    </source>
</evidence>
<gene>
    <name evidence="1" type="ORF">UFOVP1286_74</name>
    <name evidence="2" type="ORF">UFOVP1407_11</name>
    <name evidence="3" type="ORF">UFOVP1640_71</name>
</gene>
<dbReference type="EMBL" id="LR797247">
    <property type="protein sequence ID" value="CAB4196243.1"/>
    <property type="molecule type" value="Genomic_DNA"/>
</dbReference>
<evidence type="ECO:0000313" key="3">
    <source>
        <dbReference type="EMBL" id="CAB4221670.1"/>
    </source>
</evidence>
<sequence>MSHFIVEHKVKGHYVMDTLHGVEDIDTSMFKNIIGIWVCETMQECNVMEKELREMRHAATS</sequence>
<organism evidence="2">
    <name type="scientific">uncultured Caudovirales phage</name>
    <dbReference type="NCBI Taxonomy" id="2100421"/>
    <lineage>
        <taxon>Viruses</taxon>
        <taxon>Duplodnaviria</taxon>
        <taxon>Heunggongvirae</taxon>
        <taxon>Uroviricota</taxon>
        <taxon>Caudoviricetes</taxon>
        <taxon>Peduoviridae</taxon>
        <taxon>Maltschvirus</taxon>
        <taxon>Maltschvirus maltsch</taxon>
    </lineage>
</organism>
<proteinExistence type="predicted"/>
<evidence type="ECO:0000313" key="1">
    <source>
        <dbReference type="EMBL" id="CAB4196243.1"/>
    </source>
</evidence>
<accession>A0A6J5S9G4</accession>
<dbReference type="EMBL" id="LR797360">
    <property type="protein sequence ID" value="CAB4205515.1"/>
    <property type="molecule type" value="Genomic_DNA"/>
</dbReference>
<reference evidence="2" key="1">
    <citation type="submission" date="2020-05" db="EMBL/GenBank/DDBJ databases">
        <authorList>
            <person name="Chiriac C."/>
            <person name="Salcher M."/>
            <person name="Ghai R."/>
            <person name="Kavagutti S V."/>
        </authorList>
    </citation>
    <scope>NUCLEOTIDE SEQUENCE</scope>
</reference>